<sequence length="397" mass="45693">MIDIDAILEKSSSEIFSTYNLTQIQQISDDLSKISKSKHQELRSLVSSKYRDLLKTGDDIIAIKDLGISQDRSLYNLSFCRGPKLDKISTVDKNLKIFNQHVFDRELDIHETLDRDSGNIESVLLNSDFWISITPLLEIVSTTSLDVVLETLVEFNKFRNDTKFTRLFIDNRDIIQKKVTEISALILDKLTNDTLKASELSSIYHQIHLNNLRELEKLQTTSIDSQIYNNLIRILENEDENNLSLQQHIKTDDSNDQIFTDFPEFNSRFQAHLSMKLKSLQDILTSSISSYHPDSTIDLYTLQFQDSQTGSGFNKEKYLLDIYYLSIGVDNGVLVKIIEKLIRFKQLLTKFIKFFSESEDTETYSSVLEDIIKSLKSKTDSKNNVALDNHLDSLMNA</sequence>
<dbReference type="OrthoDB" id="46189at2759"/>
<gene>
    <name evidence="1" type="ORF">WICPIJ_001192</name>
</gene>
<reference evidence="1" key="1">
    <citation type="journal article" date="2021" name="Open Biol.">
        <title>Shared evolutionary footprints suggest mitochondrial oxidative damage underlies multiple complex I losses in fungi.</title>
        <authorList>
            <person name="Schikora-Tamarit M.A."/>
            <person name="Marcet-Houben M."/>
            <person name="Nosek J."/>
            <person name="Gabaldon T."/>
        </authorList>
    </citation>
    <scope>NUCLEOTIDE SEQUENCE</scope>
    <source>
        <strain evidence="1">CBS2887</strain>
    </source>
</reference>
<keyword evidence="2" id="KW-1185">Reference proteome</keyword>
<organism evidence="1 2">
    <name type="scientific">Wickerhamomyces pijperi</name>
    <name type="common">Yeast</name>
    <name type="synonym">Pichia pijperi</name>
    <dbReference type="NCBI Taxonomy" id="599730"/>
    <lineage>
        <taxon>Eukaryota</taxon>
        <taxon>Fungi</taxon>
        <taxon>Dikarya</taxon>
        <taxon>Ascomycota</taxon>
        <taxon>Saccharomycotina</taxon>
        <taxon>Saccharomycetes</taxon>
        <taxon>Phaffomycetales</taxon>
        <taxon>Wickerhamomycetaceae</taxon>
        <taxon>Wickerhamomyces</taxon>
    </lineage>
</organism>
<reference evidence="1" key="2">
    <citation type="submission" date="2021-01" db="EMBL/GenBank/DDBJ databases">
        <authorList>
            <person name="Schikora-Tamarit M.A."/>
        </authorList>
    </citation>
    <scope>NUCLEOTIDE SEQUENCE</scope>
    <source>
        <strain evidence="1">CBS2887</strain>
    </source>
</reference>
<protein>
    <submittedName>
        <fullName evidence="1">Uncharacterized protein</fullName>
    </submittedName>
</protein>
<accession>A0A9P8QC21</accession>
<dbReference type="AlphaFoldDB" id="A0A9P8QC21"/>
<dbReference type="Pfam" id="PF08700">
    <property type="entry name" value="VPS51_Exo84_N"/>
    <property type="match status" value="1"/>
</dbReference>
<proteinExistence type="predicted"/>
<evidence type="ECO:0000313" key="1">
    <source>
        <dbReference type="EMBL" id="KAH3687817.1"/>
    </source>
</evidence>
<dbReference type="EMBL" id="JAEUBG010000610">
    <property type="protein sequence ID" value="KAH3687817.1"/>
    <property type="molecule type" value="Genomic_DNA"/>
</dbReference>
<dbReference type="Proteomes" id="UP000774326">
    <property type="component" value="Unassembled WGS sequence"/>
</dbReference>
<comment type="caution">
    <text evidence="1">The sequence shown here is derived from an EMBL/GenBank/DDBJ whole genome shotgun (WGS) entry which is preliminary data.</text>
</comment>
<evidence type="ECO:0000313" key="2">
    <source>
        <dbReference type="Proteomes" id="UP000774326"/>
    </source>
</evidence>
<name>A0A9P8QC21_WICPI</name>